<dbReference type="InterPro" id="IPR017972">
    <property type="entry name" value="Cyt_P450_CS"/>
</dbReference>
<dbReference type="GO" id="GO:0016705">
    <property type="term" value="F:oxidoreductase activity, acting on paired donors, with incorporation or reduction of molecular oxygen"/>
    <property type="evidence" value="ECO:0007669"/>
    <property type="project" value="InterPro"/>
</dbReference>
<keyword evidence="3 5" id="KW-0479">Metal-binding</keyword>
<evidence type="ECO:0000256" key="3">
    <source>
        <dbReference type="ARBA" id="ARBA00022723"/>
    </source>
</evidence>
<evidence type="ECO:0000256" key="7">
    <source>
        <dbReference type="SAM" id="Phobius"/>
    </source>
</evidence>
<dbReference type="FunCoup" id="A0A4V3SJ61">
    <property type="interactions" value="1452"/>
</dbReference>
<evidence type="ECO:0000256" key="6">
    <source>
        <dbReference type="RuleBase" id="RU000461"/>
    </source>
</evidence>
<keyword evidence="7" id="KW-0472">Membrane</keyword>
<keyword evidence="6" id="KW-0503">Monooxygenase</keyword>
<dbReference type="InterPro" id="IPR001128">
    <property type="entry name" value="Cyt_P450"/>
</dbReference>
<dbReference type="GO" id="GO:0004497">
    <property type="term" value="F:monooxygenase activity"/>
    <property type="evidence" value="ECO:0007669"/>
    <property type="project" value="UniProtKB-KW"/>
</dbReference>
<reference evidence="8 9" key="1">
    <citation type="submission" date="2019-04" db="EMBL/GenBank/DDBJ databases">
        <title>Comparative genomics and transcriptomics to analyze fruiting body development in filamentous ascomycetes.</title>
        <authorList>
            <consortium name="DOE Joint Genome Institute"/>
            <person name="Lutkenhaus R."/>
            <person name="Traeger S."/>
            <person name="Breuer J."/>
            <person name="Kuo A."/>
            <person name="Lipzen A."/>
            <person name="Pangilinan J."/>
            <person name="Dilworth D."/>
            <person name="Sandor L."/>
            <person name="Poggeler S."/>
            <person name="Barry K."/>
            <person name="Grigoriev I.V."/>
            <person name="Nowrousian M."/>
        </authorList>
    </citation>
    <scope>NUCLEOTIDE SEQUENCE [LARGE SCALE GENOMIC DNA]</scope>
    <source>
        <strain evidence="8 9">CBS 389.68</strain>
    </source>
</reference>
<keyword evidence="7" id="KW-1133">Transmembrane helix</keyword>
<dbReference type="GO" id="GO:0020037">
    <property type="term" value="F:heme binding"/>
    <property type="evidence" value="ECO:0007669"/>
    <property type="project" value="InterPro"/>
</dbReference>
<proteinExistence type="inferred from homology"/>
<dbReference type="PRINTS" id="PR00463">
    <property type="entry name" value="EP450I"/>
</dbReference>
<dbReference type="PANTHER" id="PTHR24305:SF166">
    <property type="entry name" value="CYTOCHROME P450 12A4, MITOCHONDRIAL-RELATED"/>
    <property type="match status" value="1"/>
</dbReference>
<evidence type="ECO:0000256" key="5">
    <source>
        <dbReference type="PIRSR" id="PIRSR602401-1"/>
    </source>
</evidence>
<evidence type="ECO:0000313" key="8">
    <source>
        <dbReference type="EMBL" id="TGZ82715.1"/>
    </source>
</evidence>
<evidence type="ECO:0000313" key="9">
    <source>
        <dbReference type="Proteomes" id="UP000298138"/>
    </source>
</evidence>
<dbReference type="GO" id="GO:0005506">
    <property type="term" value="F:iron ion binding"/>
    <property type="evidence" value="ECO:0007669"/>
    <property type="project" value="InterPro"/>
</dbReference>
<protein>
    <submittedName>
        <fullName evidence="8">Cytochrome P450</fullName>
    </submittedName>
</protein>
<evidence type="ECO:0000256" key="4">
    <source>
        <dbReference type="ARBA" id="ARBA00023004"/>
    </source>
</evidence>
<name>A0A4V3SJ61_9PEZI</name>
<comment type="cofactor">
    <cofactor evidence="1 5">
        <name>heme</name>
        <dbReference type="ChEBI" id="CHEBI:30413"/>
    </cofactor>
</comment>
<dbReference type="PANTHER" id="PTHR24305">
    <property type="entry name" value="CYTOCHROME P450"/>
    <property type="match status" value="1"/>
</dbReference>
<dbReference type="Pfam" id="PF00067">
    <property type="entry name" value="p450"/>
    <property type="match status" value="1"/>
</dbReference>
<dbReference type="InterPro" id="IPR050121">
    <property type="entry name" value="Cytochrome_P450_monoxygenase"/>
</dbReference>
<feature type="transmembrane region" description="Helical" evidence="7">
    <location>
        <begin position="20"/>
        <end position="40"/>
    </location>
</feature>
<dbReference type="Gene3D" id="1.10.630.10">
    <property type="entry name" value="Cytochrome P450"/>
    <property type="match status" value="1"/>
</dbReference>
<keyword evidence="9" id="KW-1185">Reference proteome</keyword>
<keyword evidence="7" id="KW-0812">Transmembrane</keyword>
<organism evidence="8 9">
    <name type="scientific">Ascodesmis nigricans</name>
    <dbReference type="NCBI Taxonomy" id="341454"/>
    <lineage>
        <taxon>Eukaryota</taxon>
        <taxon>Fungi</taxon>
        <taxon>Dikarya</taxon>
        <taxon>Ascomycota</taxon>
        <taxon>Pezizomycotina</taxon>
        <taxon>Pezizomycetes</taxon>
        <taxon>Pezizales</taxon>
        <taxon>Ascodesmidaceae</taxon>
        <taxon>Ascodesmis</taxon>
    </lineage>
</organism>
<dbReference type="Proteomes" id="UP000298138">
    <property type="component" value="Unassembled WGS sequence"/>
</dbReference>
<dbReference type="InterPro" id="IPR036396">
    <property type="entry name" value="Cyt_P450_sf"/>
</dbReference>
<dbReference type="InParanoid" id="A0A4V3SJ61"/>
<dbReference type="PROSITE" id="PS00086">
    <property type="entry name" value="CYTOCHROME_P450"/>
    <property type="match status" value="1"/>
</dbReference>
<evidence type="ECO:0000256" key="1">
    <source>
        <dbReference type="ARBA" id="ARBA00001971"/>
    </source>
</evidence>
<keyword evidence="6" id="KW-0560">Oxidoreductase</keyword>
<dbReference type="PRINTS" id="PR00385">
    <property type="entry name" value="P450"/>
</dbReference>
<comment type="similarity">
    <text evidence="2 6">Belongs to the cytochrome P450 family.</text>
</comment>
<dbReference type="OrthoDB" id="3945418at2759"/>
<dbReference type="AlphaFoldDB" id="A0A4V3SJ61"/>
<feature type="binding site" description="axial binding residue" evidence="5">
    <location>
        <position position="474"/>
    </location>
    <ligand>
        <name>heme</name>
        <dbReference type="ChEBI" id="CHEBI:30413"/>
    </ligand>
    <ligandPart>
        <name>Fe</name>
        <dbReference type="ChEBI" id="CHEBI:18248"/>
    </ligandPart>
</feature>
<dbReference type="EMBL" id="ML220114">
    <property type="protein sequence ID" value="TGZ82715.1"/>
    <property type="molecule type" value="Genomic_DNA"/>
</dbReference>
<dbReference type="SUPFAM" id="SSF48264">
    <property type="entry name" value="Cytochrome P450"/>
    <property type="match status" value="1"/>
</dbReference>
<keyword evidence="5 6" id="KW-0349">Heme</keyword>
<dbReference type="STRING" id="341454.A0A4V3SJ61"/>
<sequence>MLSQFNFKDNLIPYWQDVALLLFVGYLSRVAYLGFYNLFLHPLRKYPGPKLAAITRGYAFYWNVTRDGELYEQLLRLHARYGSVVRIEPNKLHFSTPSAYNTIYTASTNTIQKDPDFYNALSVTPGLGFETDPKAARRRREFISHDFSRRNVLSMEKLITDRANQLIAALTCVSESETGSPSSSSHLLKKSNLYRAFRSITLDLTADFGLGTSMGAIETPGFSHPLLLVMESSIEPIWWKVHDPVASFLLGEFLLWVVQTLGLEIGGFGDIIGRVMKLYDEAFSKKSERAEKRGAGVREEGVQLDEAIIPRMVDAGWSQKEVLGIISDLVFAGTDTVGNTLLFAATHLLLNPKFDRRLLEELSTAWPDITEPPPPIQVLEKLPFLQAVVRESLRVAPGVLSPLWRLTKKNVTIDGFHIPAGTTVASSAPQIHFNPDIFENPHEFDPTRWLDLPPAELSKRLSCLVSFSKGSRSCVGINLGYVELTLILAMVWRKCEMKLDEGFSMEQLRAKDHFVAIYPGTHVHAWVRRRTD</sequence>
<evidence type="ECO:0000256" key="2">
    <source>
        <dbReference type="ARBA" id="ARBA00010617"/>
    </source>
</evidence>
<accession>A0A4V3SJ61</accession>
<dbReference type="CDD" id="cd11062">
    <property type="entry name" value="CYP58-like"/>
    <property type="match status" value="1"/>
</dbReference>
<keyword evidence="4 5" id="KW-0408">Iron</keyword>
<dbReference type="InterPro" id="IPR002401">
    <property type="entry name" value="Cyt_P450_E_grp-I"/>
</dbReference>
<gene>
    <name evidence="8" type="ORF">EX30DRAFT_339012</name>
</gene>